<dbReference type="EMBL" id="JAJAGQ010000023">
    <property type="protein sequence ID" value="KAJ8527691.1"/>
    <property type="molecule type" value="Genomic_DNA"/>
</dbReference>
<dbReference type="PANTHER" id="PTHR21562:SF123">
    <property type="entry name" value="PECTIN ACETYLESTERASE"/>
    <property type="match status" value="1"/>
</dbReference>
<dbReference type="PANTHER" id="PTHR21562">
    <property type="entry name" value="NOTUM-RELATED"/>
    <property type="match status" value="1"/>
</dbReference>
<accession>A0A9Q1L2W3</accession>
<keyword evidence="5 6" id="KW-0961">Cell wall biogenesis/degradation</keyword>
<name>A0A9Q1L2W3_9SOLA</name>
<dbReference type="GO" id="GO:0052793">
    <property type="term" value="F:pectin acetylesterase activity"/>
    <property type="evidence" value="ECO:0007669"/>
    <property type="project" value="TreeGrafter"/>
</dbReference>
<protein>
    <recommendedName>
        <fullName evidence="6">Pectin acetylesterase</fullName>
        <ecNumber evidence="6">3.1.1.-</ecNumber>
    </recommendedName>
</protein>
<gene>
    <name evidence="7" type="ORF">K7X08_015142</name>
</gene>
<comment type="caution">
    <text evidence="7">The sequence shown here is derived from an EMBL/GenBank/DDBJ whole genome shotgun (WGS) entry which is preliminary data.</text>
</comment>
<reference evidence="8" key="1">
    <citation type="journal article" date="2023" name="Proc. Natl. Acad. Sci. U.S.A.">
        <title>Genomic and structural basis for evolution of tropane alkaloid biosynthesis.</title>
        <authorList>
            <person name="Wanga Y.-J."/>
            <person name="Taina T."/>
            <person name="Yua J.-Y."/>
            <person name="Lia J."/>
            <person name="Xua B."/>
            <person name="Chenc J."/>
            <person name="D'Auriad J.C."/>
            <person name="Huanga J.-P."/>
            <person name="Huanga S.-X."/>
        </authorList>
    </citation>
    <scope>NUCLEOTIDE SEQUENCE [LARGE SCALE GENOMIC DNA]</scope>
    <source>
        <strain evidence="8">cv. KIB-2019</strain>
    </source>
</reference>
<evidence type="ECO:0000256" key="5">
    <source>
        <dbReference type="ARBA" id="ARBA00023316"/>
    </source>
</evidence>
<keyword evidence="4 6" id="KW-0134">Cell wall</keyword>
<evidence type="ECO:0000313" key="7">
    <source>
        <dbReference type="EMBL" id="KAJ8527691.1"/>
    </source>
</evidence>
<sequence length="122" mass="13563">MGPIPFQGIHSKNQTANPDFYNWNKVIIAYCDGGSFTGDVEYVDPESAKTLPKSCTSKMKPELCLFAENIQQDIKTPIFILMSAFDNVETQYTLEGSNIYECIDHGTCTTSQNNTLKGLHMG</sequence>
<evidence type="ECO:0000256" key="4">
    <source>
        <dbReference type="ARBA" id="ARBA00022512"/>
    </source>
</evidence>
<dbReference type="GO" id="GO:0071555">
    <property type="term" value="P:cell wall organization"/>
    <property type="evidence" value="ECO:0007669"/>
    <property type="project" value="UniProtKB-KW"/>
</dbReference>
<dbReference type="GO" id="GO:0009505">
    <property type="term" value="C:plant-type cell wall"/>
    <property type="evidence" value="ECO:0007669"/>
    <property type="project" value="TreeGrafter"/>
</dbReference>
<dbReference type="InterPro" id="IPR004963">
    <property type="entry name" value="PAE/NOTUM"/>
</dbReference>
<evidence type="ECO:0000256" key="1">
    <source>
        <dbReference type="ARBA" id="ARBA00003534"/>
    </source>
</evidence>
<dbReference type="OrthoDB" id="2015280at2759"/>
<evidence type="ECO:0000256" key="6">
    <source>
        <dbReference type="RuleBase" id="RU363114"/>
    </source>
</evidence>
<dbReference type="EC" id="3.1.1.-" evidence="6"/>
<organism evidence="7 8">
    <name type="scientific">Anisodus acutangulus</name>
    <dbReference type="NCBI Taxonomy" id="402998"/>
    <lineage>
        <taxon>Eukaryota</taxon>
        <taxon>Viridiplantae</taxon>
        <taxon>Streptophyta</taxon>
        <taxon>Embryophyta</taxon>
        <taxon>Tracheophyta</taxon>
        <taxon>Spermatophyta</taxon>
        <taxon>Magnoliopsida</taxon>
        <taxon>eudicotyledons</taxon>
        <taxon>Gunneridae</taxon>
        <taxon>Pentapetalae</taxon>
        <taxon>asterids</taxon>
        <taxon>lamiids</taxon>
        <taxon>Solanales</taxon>
        <taxon>Solanaceae</taxon>
        <taxon>Solanoideae</taxon>
        <taxon>Hyoscyameae</taxon>
        <taxon>Anisodus</taxon>
    </lineage>
</organism>
<dbReference type="Proteomes" id="UP001152561">
    <property type="component" value="Unassembled WGS sequence"/>
</dbReference>
<keyword evidence="6" id="KW-0964">Secreted</keyword>
<keyword evidence="6" id="KW-0378">Hydrolase</keyword>
<comment type="subcellular location">
    <subcellularLocation>
        <location evidence="2 6">Secreted</location>
        <location evidence="2 6">Cell wall</location>
    </subcellularLocation>
</comment>
<proteinExistence type="inferred from homology"/>
<evidence type="ECO:0000313" key="8">
    <source>
        <dbReference type="Proteomes" id="UP001152561"/>
    </source>
</evidence>
<comment type="similarity">
    <text evidence="3 6">Belongs to the pectinacetylesterase family.</text>
</comment>
<dbReference type="AlphaFoldDB" id="A0A9Q1L2W3"/>
<evidence type="ECO:0000256" key="3">
    <source>
        <dbReference type="ARBA" id="ARBA00005784"/>
    </source>
</evidence>
<keyword evidence="8" id="KW-1185">Reference proteome</keyword>
<evidence type="ECO:0000256" key="2">
    <source>
        <dbReference type="ARBA" id="ARBA00004191"/>
    </source>
</evidence>
<dbReference type="Pfam" id="PF03283">
    <property type="entry name" value="PAE"/>
    <property type="match status" value="2"/>
</dbReference>
<comment type="function">
    <text evidence="1 6">Hydrolyzes acetyl esters in homogalacturonan regions of pectin. In type I primary cell wall, galacturonic acid residues of pectin can be acetylated at the O-2 and O-3 positions. Decreasing the degree of acetylation of pectin gels in vitro alters their physical properties.</text>
</comment>